<proteinExistence type="predicted"/>
<dbReference type="STRING" id="679197.HMPREF9336_04283"/>
<evidence type="ECO:0000313" key="1">
    <source>
        <dbReference type="EMBL" id="ERG69139.1"/>
    </source>
</evidence>
<dbReference type="AlphaFoldDB" id="U1N4K0"/>
<reference evidence="1 2" key="1">
    <citation type="journal article" date="2011" name="Stand. Genomic Sci.">
        <title>High quality draft genome sequence of Segniliparus rugosus CDC 945(T)= (ATCC BAA-974(T)).</title>
        <authorList>
            <person name="Earl A.M."/>
            <person name="Desjardins C.A."/>
            <person name="Fitzgerald M.G."/>
            <person name="Arachchi H.M."/>
            <person name="Zeng Q."/>
            <person name="Mehta T."/>
            <person name="Griggs A."/>
            <person name="Birren B.W."/>
            <person name="Toney N.C."/>
            <person name="Carr J."/>
            <person name="Posey J."/>
            <person name="Butler W.R."/>
        </authorList>
    </citation>
    <scope>NUCLEOTIDE SEQUENCE [LARGE SCALE GENOMIC DNA]</scope>
    <source>
        <strain evidence="2">ATCC BAA-974 / DSM 45345 / CCUG 50838 / CIP 108380 / JCM 13579 / CDC 945</strain>
    </source>
</reference>
<dbReference type="EMBL" id="ACZI02000003">
    <property type="protein sequence ID" value="ERG69139.1"/>
    <property type="molecule type" value="Genomic_DNA"/>
</dbReference>
<organism evidence="1 2">
    <name type="scientific">Segniliparus rugosus (strain ATCC BAA-974 / DSM 45345 / CCUG 50838 / CIP 108380 / JCM 13579 / CDC 945)</name>
    <dbReference type="NCBI Taxonomy" id="679197"/>
    <lineage>
        <taxon>Bacteria</taxon>
        <taxon>Bacillati</taxon>
        <taxon>Actinomycetota</taxon>
        <taxon>Actinomycetes</taxon>
        <taxon>Mycobacteriales</taxon>
        <taxon>Segniliparaceae</taxon>
        <taxon>Segniliparus</taxon>
    </lineage>
</organism>
<gene>
    <name evidence="1" type="ORF">HMPREF9336_04283</name>
</gene>
<accession>U1N4K0</accession>
<name>U1N4K0_SEGRC</name>
<keyword evidence="2" id="KW-1185">Reference proteome</keyword>
<protein>
    <submittedName>
        <fullName evidence="1">Uncharacterized protein</fullName>
    </submittedName>
</protein>
<evidence type="ECO:0000313" key="2">
    <source>
        <dbReference type="Proteomes" id="UP000004816"/>
    </source>
</evidence>
<comment type="caution">
    <text evidence="1">The sequence shown here is derived from an EMBL/GenBank/DDBJ whole genome shotgun (WGS) entry which is preliminary data.</text>
</comment>
<dbReference type="HOGENOM" id="CLU_3140559_0_0_11"/>
<sequence>MLYPLSYGCFLAATVARANYPIIRHGPRIRQLAPVTWCFLCLGAQENQA</sequence>
<dbReference type="Proteomes" id="UP000004816">
    <property type="component" value="Unassembled WGS sequence"/>
</dbReference>